<accession>A0A8S1RLG7</accession>
<dbReference type="AlphaFoldDB" id="A0A8S1RLG7"/>
<comment type="caution">
    <text evidence="2">The sequence shown here is derived from an EMBL/GenBank/DDBJ whole genome shotgun (WGS) entry which is preliminary data.</text>
</comment>
<feature type="compositionally biased region" description="Basic and acidic residues" evidence="1">
    <location>
        <begin position="26"/>
        <end position="37"/>
    </location>
</feature>
<organism evidence="2 3">
    <name type="scientific">Paramecium sonneborni</name>
    <dbReference type="NCBI Taxonomy" id="65129"/>
    <lineage>
        <taxon>Eukaryota</taxon>
        <taxon>Sar</taxon>
        <taxon>Alveolata</taxon>
        <taxon>Ciliophora</taxon>
        <taxon>Intramacronucleata</taxon>
        <taxon>Oligohymenophorea</taxon>
        <taxon>Peniculida</taxon>
        <taxon>Parameciidae</taxon>
        <taxon>Paramecium</taxon>
    </lineage>
</organism>
<evidence type="ECO:0000256" key="1">
    <source>
        <dbReference type="SAM" id="MobiDB-lite"/>
    </source>
</evidence>
<feature type="compositionally biased region" description="Basic and acidic residues" evidence="1">
    <location>
        <begin position="73"/>
        <end position="90"/>
    </location>
</feature>
<dbReference type="EMBL" id="CAJJDN010000204">
    <property type="protein sequence ID" value="CAD8129026.1"/>
    <property type="molecule type" value="Genomic_DNA"/>
</dbReference>
<feature type="region of interest" description="Disordered" evidence="1">
    <location>
        <begin position="26"/>
        <end position="97"/>
    </location>
</feature>
<reference evidence="2" key="1">
    <citation type="submission" date="2021-01" db="EMBL/GenBank/DDBJ databases">
        <authorList>
            <consortium name="Genoscope - CEA"/>
            <person name="William W."/>
        </authorList>
    </citation>
    <scope>NUCLEOTIDE SEQUENCE</scope>
</reference>
<keyword evidence="3" id="KW-1185">Reference proteome</keyword>
<evidence type="ECO:0000313" key="3">
    <source>
        <dbReference type="Proteomes" id="UP000692954"/>
    </source>
</evidence>
<name>A0A8S1RLG7_9CILI</name>
<sequence>MMGNICKPQVSIMEERKELNKKVEIEQQRKNEKDKQENNYVQKQESIKDDHKLYPTHLEGQIMRNENNQEGSNEQKKKLQEIKSENKKQEQVIGTNL</sequence>
<protein>
    <submittedName>
        <fullName evidence="2">Uncharacterized protein</fullName>
    </submittedName>
</protein>
<proteinExistence type="predicted"/>
<gene>
    <name evidence="2" type="ORF">PSON_ATCC_30995.1.T2040019</name>
</gene>
<evidence type="ECO:0000313" key="2">
    <source>
        <dbReference type="EMBL" id="CAD8129026.1"/>
    </source>
</evidence>
<dbReference type="Proteomes" id="UP000692954">
    <property type="component" value="Unassembled WGS sequence"/>
</dbReference>